<name>A0A841IWK9_9SPHN</name>
<accession>A0A841IWK9</accession>
<evidence type="ECO:0000256" key="1">
    <source>
        <dbReference type="SAM" id="SignalP"/>
    </source>
</evidence>
<organism evidence="2 3">
    <name type="scientific">Sphingobium subterraneum</name>
    <dbReference type="NCBI Taxonomy" id="627688"/>
    <lineage>
        <taxon>Bacteria</taxon>
        <taxon>Pseudomonadati</taxon>
        <taxon>Pseudomonadota</taxon>
        <taxon>Alphaproteobacteria</taxon>
        <taxon>Sphingomonadales</taxon>
        <taxon>Sphingomonadaceae</taxon>
        <taxon>Sphingobium</taxon>
    </lineage>
</organism>
<dbReference type="PROSITE" id="PS51257">
    <property type="entry name" value="PROKAR_LIPOPROTEIN"/>
    <property type="match status" value="1"/>
</dbReference>
<protein>
    <recommendedName>
        <fullName evidence="4">Secreted protein</fullName>
    </recommendedName>
</protein>
<gene>
    <name evidence="2" type="ORF">FHS92_000750</name>
</gene>
<keyword evidence="3" id="KW-1185">Reference proteome</keyword>
<reference evidence="2 3" key="1">
    <citation type="submission" date="2020-08" db="EMBL/GenBank/DDBJ databases">
        <title>Genomic Encyclopedia of Type Strains, Phase IV (KMG-IV): sequencing the most valuable type-strain genomes for metagenomic binning, comparative biology and taxonomic classification.</title>
        <authorList>
            <person name="Goeker M."/>
        </authorList>
    </citation>
    <scope>NUCLEOTIDE SEQUENCE [LARGE SCALE GENOMIC DNA]</scope>
    <source>
        <strain evidence="2 3">DSM 102255</strain>
    </source>
</reference>
<sequence length="127" mass="13016">MARNRLLWLAPAALALLMSGCAPAPQPATETPPLQTTTAASCTAEGGFLDRRGRLQSQLCVHPFADAGKSCSGDADCQGKCIATPGETGGLPETGQPAKGQCQADDALFGCYAEVEAGVVKYGICKD</sequence>
<feature type="chain" id="PRO_5032578416" description="Secreted protein" evidence="1">
    <location>
        <begin position="25"/>
        <end position="127"/>
    </location>
</feature>
<dbReference type="AlphaFoldDB" id="A0A841IWK9"/>
<evidence type="ECO:0000313" key="2">
    <source>
        <dbReference type="EMBL" id="MBB6123043.1"/>
    </source>
</evidence>
<dbReference type="RefSeq" id="WP_184077637.1">
    <property type="nucleotide sequence ID" value="NZ_JACIJP010000001.1"/>
</dbReference>
<keyword evidence="1" id="KW-0732">Signal</keyword>
<feature type="signal peptide" evidence="1">
    <location>
        <begin position="1"/>
        <end position="24"/>
    </location>
</feature>
<dbReference type="EMBL" id="JACIJP010000001">
    <property type="protein sequence ID" value="MBB6123043.1"/>
    <property type="molecule type" value="Genomic_DNA"/>
</dbReference>
<dbReference type="Proteomes" id="UP000552700">
    <property type="component" value="Unassembled WGS sequence"/>
</dbReference>
<comment type="caution">
    <text evidence="2">The sequence shown here is derived from an EMBL/GenBank/DDBJ whole genome shotgun (WGS) entry which is preliminary data.</text>
</comment>
<evidence type="ECO:0008006" key="4">
    <source>
        <dbReference type="Google" id="ProtNLM"/>
    </source>
</evidence>
<evidence type="ECO:0000313" key="3">
    <source>
        <dbReference type="Proteomes" id="UP000552700"/>
    </source>
</evidence>
<proteinExistence type="predicted"/>